<dbReference type="Gene3D" id="3.40.50.300">
    <property type="entry name" value="P-loop containing nucleotide triphosphate hydrolases"/>
    <property type="match status" value="2"/>
</dbReference>
<dbReference type="CDD" id="cd03221">
    <property type="entry name" value="ABCF_EF-3"/>
    <property type="match status" value="2"/>
</dbReference>
<dbReference type="Gene3D" id="1.10.287.380">
    <property type="entry name" value="Valyl-tRNA synthetase, C-terminal domain"/>
    <property type="match status" value="1"/>
</dbReference>
<proteinExistence type="predicted"/>
<dbReference type="InterPro" id="IPR037118">
    <property type="entry name" value="Val-tRNA_synth_C_sf"/>
</dbReference>
<dbReference type="HOGENOM" id="CLU_000604_36_0_11"/>
<evidence type="ECO:0000256" key="2">
    <source>
        <dbReference type="ARBA" id="ARBA00022840"/>
    </source>
</evidence>
<dbReference type="GO" id="GO:0005524">
    <property type="term" value="F:ATP binding"/>
    <property type="evidence" value="ECO:0007669"/>
    <property type="project" value="UniProtKB-KW"/>
</dbReference>
<dbReference type="InterPro" id="IPR017871">
    <property type="entry name" value="ABC_transporter-like_CS"/>
</dbReference>
<reference evidence="5 6" key="1">
    <citation type="journal article" date="2007" name="Genome Res.">
        <title>Reductive evolution and niche adaptation inferred from the genome of Mycobacterium ulcerans, the causative agent of Buruli ulcer.</title>
        <authorList>
            <person name="Stinear T.P."/>
            <person name="Seemann T."/>
            <person name="Pidot S."/>
            <person name="Frigui W."/>
            <person name="Reysset G."/>
            <person name="Garnier T."/>
            <person name="Meurice G."/>
            <person name="Simon D."/>
            <person name="Bouchier C."/>
            <person name="Ma L."/>
            <person name="Tichit M."/>
            <person name="Porter J.L."/>
            <person name="Ryan J."/>
            <person name="Johnson P.D."/>
            <person name="Davies J.K."/>
            <person name="Jenkin G.A."/>
            <person name="Small P.L."/>
            <person name="Jones L.M."/>
            <person name="Tekaia F."/>
            <person name="Laval F."/>
            <person name="Daffe M."/>
            <person name="Parkhill J."/>
            <person name="Cole S.T."/>
        </authorList>
    </citation>
    <scope>NUCLEOTIDE SEQUENCE [LARGE SCALE GENOMIC DNA]</scope>
    <source>
        <strain evidence="5 6">Agy99</strain>
    </source>
</reference>
<dbReference type="InterPro" id="IPR003439">
    <property type="entry name" value="ABC_transporter-like_ATP-bd"/>
</dbReference>
<dbReference type="PROSITE" id="PS50893">
    <property type="entry name" value="ABC_TRANSPORTER_2"/>
    <property type="match status" value="2"/>
</dbReference>
<evidence type="ECO:0000259" key="4">
    <source>
        <dbReference type="PROSITE" id="PS50893"/>
    </source>
</evidence>
<feature type="domain" description="ABC transporter" evidence="4">
    <location>
        <begin position="287"/>
        <end position="506"/>
    </location>
</feature>
<dbReference type="GO" id="GO:0016887">
    <property type="term" value="F:ATP hydrolysis activity"/>
    <property type="evidence" value="ECO:0007669"/>
    <property type="project" value="InterPro"/>
</dbReference>
<organism evidence="5 6">
    <name type="scientific">Mycobacterium ulcerans (strain Agy99)</name>
    <dbReference type="NCBI Taxonomy" id="362242"/>
    <lineage>
        <taxon>Bacteria</taxon>
        <taxon>Bacillati</taxon>
        <taxon>Actinomycetota</taxon>
        <taxon>Actinomycetes</taxon>
        <taxon>Mycobacteriales</taxon>
        <taxon>Mycobacteriaceae</taxon>
        <taxon>Mycobacterium</taxon>
        <taxon>Mycobacterium ulcerans group</taxon>
    </lineage>
</organism>
<dbReference type="PROSITE" id="PS00211">
    <property type="entry name" value="ABC_TRANSPORTER_1"/>
    <property type="match status" value="1"/>
</dbReference>
<dbReference type="Pfam" id="PF00005">
    <property type="entry name" value="ABC_tran"/>
    <property type="match status" value="2"/>
</dbReference>
<feature type="domain" description="ABC transporter" evidence="4">
    <location>
        <begin position="5"/>
        <end position="223"/>
    </location>
</feature>
<sequence>MAHLLGAESVHLAYPTQVIFDSVTLGVNDSARIGIVGRNGDGKSSLLGLLTGELQPDSGRVTRRSGLRIGAVSQSDTLDPSHTVGWTLVGDQPEHQWADNARIREVVSGLVSDIGWHAKVGTLSGGQRRRVQLARLLIGDWDVIALDEPTNHLDIEGITWLASHLQQRWARNTGGLLLVTHDRWFLDEIATTTWEVHDGIVEPFEGGYAAYVLQRVGRDRLAATAEAKRQNLMRKELAWLRRGPPARTSKPKFRIEAANQLIADVPPLRNTVELAKLATARLGKDVIDLLDVSVSYGDRPVLREVEWQIGPGERTGIVGANGAGKSTLLGLIAGTIQPDSGRVKRGKTVRLAVLDQQGDALASAAEDRIADVLGRLRADYQVDGREVTPTQLLERLGFAKGQLSARVSELSGGQRRRLQLMLTLLSEPNVLLLDEPTNDVDTDMLTAAEDLLDSWAGTMIVVSHDRYLLERVTDQQYAILDGQLRHLPGGIDEYLQLAARPAAKASQEPAAPAQAMSGAQRRAAEKELTALDRQLARLAERIAAKHTELAEYDQSDHVGITELTQQLRALEDEVVATEERWLKLSETLERAPTGRCLTVPGRHCWRYIGAVAHSSTRESGATVSSICWAPRRTGSCSPMPTRSAGARRSRAWCPLMDRPH</sequence>
<keyword evidence="2 5" id="KW-0067">ATP-binding</keyword>
<feature type="compositionally biased region" description="Low complexity" evidence="3">
    <location>
        <begin position="503"/>
        <end position="515"/>
    </location>
</feature>
<keyword evidence="1" id="KW-0547">Nucleotide-binding</keyword>
<accession>A0PP83</accession>
<dbReference type="KEGG" id="mul:MUL_1658"/>
<feature type="region of interest" description="Disordered" evidence="3">
    <location>
        <begin position="503"/>
        <end position="523"/>
    </location>
</feature>
<dbReference type="PANTHER" id="PTHR42855">
    <property type="entry name" value="ABC TRANSPORTER ATP-BINDING SUBUNIT"/>
    <property type="match status" value="1"/>
</dbReference>
<evidence type="ECO:0000256" key="3">
    <source>
        <dbReference type="SAM" id="MobiDB-lite"/>
    </source>
</evidence>
<dbReference type="InterPro" id="IPR003593">
    <property type="entry name" value="AAA+_ATPase"/>
</dbReference>
<dbReference type="PANTHER" id="PTHR42855:SF1">
    <property type="entry name" value="ABC TRANSPORTER DOMAIN-CONTAINING PROTEIN"/>
    <property type="match status" value="1"/>
</dbReference>
<evidence type="ECO:0000313" key="5">
    <source>
        <dbReference type="EMBL" id="ABL04152.1"/>
    </source>
</evidence>
<evidence type="ECO:0000313" key="6">
    <source>
        <dbReference type="Proteomes" id="UP000000765"/>
    </source>
</evidence>
<protein>
    <submittedName>
        <fullName evidence="5">ABC transporter, ATP-binding protein</fullName>
    </submittedName>
</protein>
<evidence type="ECO:0000256" key="1">
    <source>
        <dbReference type="ARBA" id="ARBA00022741"/>
    </source>
</evidence>
<dbReference type="Proteomes" id="UP000000765">
    <property type="component" value="Chromosome"/>
</dbReference>
<dbReference type="InterPro" id="IPR051309">
    <property type="entry name" value="ABCF_ATPase"/>
</dbReference>
<dbReference type="SUPFAM" id="SSF52540">
    <property type="entry name" value="P-loop containing nucleoside triphosphate hydrolases"/>
    <property type="match status" value="2"/>
</dbReference>
<name>A0PP83_MYCUA</name>
<dbReference type="InterPro" id="IPR027417">
    <property type="entry name" value="P-loop_NTPase"/>
</dbReference>
<dbReference type="AlphaFoldDB" id="A0PP83"/>
<dbReference type="SMART" id="SM00382">
    <property type="entry name" value="AAA"/>
    <property type="match status" value="2"/>
</dbReference>
<dbReference type="eggNOG" id="COG0488">
    <property type="taxonomic scope" value="Bacteria"/>
</dbReference>
<gene>
    <name evidence="5" type="ordered locus">MUL_1658</name>
</gene>
<dbReference type="EMBL" id="CP000325">
    <property type="protein sequence ID" value="ABL04152.1"/>
    <property type="molecule type" value="Genomic_DNA"/>
</dbReference>
<dbReference type="GO" id="GO:0003677">
    <property type="term" value="F:DNA binding"/>
    <property type="evidence" value="ECO:0007669"/>
    <property type="project" value="InterPro"/>
</dbReference>